<dbReference type="EMBL" id="AZXY01000002">
    <property type="protein sequence ID" value="KSZ59837.1"/>
    <property type="molecule type" value="Genomic_DNA"/>
</dbReference>
<evidence type="ECO:0000313" key="2">
    <source>
        <dbReference type="Proteomes" id="UP000053060"/>
    </source>
</evidence>
<reference evidence="2" key="1">
    <citation type="submission" date="2015-01" db="EMBL/GenBank/DDBJ databases">
        <title>Draft genome sequence of Rhodococcus pyridinivorans strain KG-16, a hydrocarbon-degrading bacterium.</title>
        <authorList>
            <person name="Aggarwal R.K."/>
            <person name="Dawar C."/>
        </authorList>
    </citation>
    <scope>NUCLEOTIDE SEQUENCE [LARGE SCALE GENOMIC DNA]</scope>
    <source>
        <strain evidence="2">KG-16</strain>
    </source>
</reference>
<dbReference type="Proteomes" id="UP000053060">
    <property type="component" value="Unassembled WGS sequence"/>
</dbReference>
<organism evidence="1 2">
    <name type="scientific">Rhodococcus pyridinivorans KG-16</name>
    <dbReference type="NCBI Taxonomy" id="1441730"/>
    <lineage>
        <taxon>Bacteria</taxon>
        <taxon>Bacillati</taxon>
        <taxon>Actinomycetota</taxon>
        <taxon>Actinomycetes</taxon>
        <taxon>Mycobacteriales</taxon>
        <taxon>Nocardiaceae</taxon>
        <taxon>Rhodococcus</taxon>
    </lineage>
</organism>
<evidence type="ECO:0008006" key="3">
    <source>
        <dbReference type="Google" id="ProtNLM"/>
    </source>
</evidence>
<gene>
    <name evidence="1" type="ORF">Z045_06695</name>
</gene>
<dbReference type="InterPro" id="IPR008316">
    <property type="entry name" value="UCP029876"/>
</dbReference>
<dbReference type="Pfam" id="PF06304">
    <property type="entry name" value="DUF1048"/>
    <property type="match status" value="1"/>
</dbReference>
<name>A0A0V9UPB0_9NOCA</name>
<proteinExistence type="predicted"/>
<dbReference type="Gene3D" id="1.10.1900.10">
    <property type="entry name" value="c-terminal domain of poly(a) binding protein"/>
    <property type="match status" value="1"/>
</dbReference>
<dbReference type="SUPFAM" id="SSF158560">
    <property type="entry name" value="BH3980-like"/>
    <property type="match status" value="1"/>
</dbReference>
<evidence type="ECO:0000313" key="1">
    <source>
        <dbReference type="EMBL" id="KSZ59837.1"/>
    </source>
</evidence>
<reference evidence="1 2" key="2">
    <citation type="journal article" date="2016" name="Genome Announc.">
        <title>Draft Genome Sequence of a Versatile Hydrocarbon-Degrading Bacterium, Rhodococcus pyridinivorans Strain KG-16, Collected from Oil Fields in India.</title>
        <authorList>
            <person name="Aggarwal R.K."/>
            <person name="Dawar C."/>
            <person name="Phanindranath R."/>
            <person name="Mutnuri L."/>
            <person name="Dayal A.M."/>
        </authorList>
    </citation>
    <scope>NUCLEOTIDE SEQUENCE [LARGE SCALE GENOMIC DNA]</scope>
    <source>
        <strain evidence="1 2">KG-16</strain>
    </source>
</reference>
<comment type="caution">
    <text evidence="1">The sequence shown here is derived from an EMBL/GenBank/DDBJ whole genome shotgun (WGS) entry which is preliminary data.</text>
</comment>
<dbReference type="RefSeq" id="WP_060651171.1">
    <property type="nucleotide sequence ID" value="NZ_AZXY01000002.1"/>
</dbReference>
<sequence>MTNWIESITGSFEQKKQYKRHAARIDALPEPYDAAAKALLRYFHYSGGITDGATLVTMVGDLADLWEQAAVDGTPVREIVGDDPVEFAETFVQAYIGKKWIDKERARLTEAIEDAERGQR</sequence>
<dbReference type="PATRIC" id="fig|1441730.3.peg.1413"/>
<dbReference type="AlphaFoldDB" id="A0A0V9UPB0"/>
<accession>A0A0V9UPB0</accession>
<protein>
    <recommendedName>
        <fullName evidence="3">DNA-binding ferritin-like protein (Dps family)</fullName>
    </recommendedName>
</protein>